<evidence type="ECO:0008006" key="4">
    <source>
        <dbReference type="Google" id="ProtNLM"/>
    </source>
</evidence>
<dbReference type="InterPro" id="IPR009772">
    <property type="entry name" value="CDC123"/>
</dbReference>
<dbReference type="Pfam" id="PF07065">
    <property type="entry name" value="D123"/>
    <property type="match status" value="1"/>
</dbReference>
<proteinExistence type="inferred from homology"/>
<reference evidence="3" key="1">
    <citation type="submission" date="2015-04" db="EMBL/GenBank/DDBJ databases">
        <title>The genome sequence of the plant pathogenic Rhizarian Plasmodiophora brassicae reveals insights in its biotrophic life cycle and the origin of chitin synthesis.</title>
        <authorList>
            <person name="Schwelm A."/>
            <person name="Fogelqvist J."/>
            <person name="Knaust A."/>
            <person name="Julke S."/>
            <person name="Lilja T."/>
            <person name="Dhandapani V."/>
            <person name="Bonilla-Rosso G."/>
            <person name="Karlsson M."/>
            <person name="Shevchenko A."/>
            <person name="Choi S.R."/>
            <person name="Kim H.G."/>
            <person name="Park J.Y."/>
            <person name="Lim Y.P."/>
            <person name="Ludwig-Muller J."/>
            <person name="Dixelius C."/>
        </authorList>
    </citation>
    <scope>NUCLEOTIDE SEQUENCE</scope>
    <source>
        <tissue evidence="3">Potato root galls</tissue>
    </source>
</reference>
<dbReference type="EMBL" id="HACM01010850">
    <property type="protein sequence ID" value="CRZ11292.1"/>
    <property type="molecule type" value="Transcribed_RNA"/>
</dbReference>
<accession>A0A0H5RCI9</accession>
<evidence type="ECO:0000313" key="3">
    <source>
        <dbReference type="EMBL" id="CRZ11292.1"/>
    </source>
</evidence>
<evidence type="ECO:0000256" key="1">
    <source>
        <dbReference type="ARBA" id="ARBA00011047"/>
    </source>
</evidence>
<dbReference type="GO" id="GO:0005737">
    <property type="term" value="C:cytoplasm"/>
    <property type="evidence" value="ECO:0007669"/>
    <property type="project" value="TreeGrafter"/>
</dbReference>
<name>A0A0H5RCI9_9EUKA</name>
<dbReference type="AlphaFoldDB" id="A0A0H5RCI9"/>
<evidence type="ECO:0000256" key="2">
    <source>
        <dbReference type="SAM" id="MobiDB-lite"/>
    </source>
</evidence>
<organism evidence="3">
    <name type="scientific">Spongospora subterranea</name>
    <dbReference type="NCBI Taxonomy" id="70186"/>
    <lineage>
        <taxon>Eukaryota</taxon>
        <taxon>Sar</taxon>
        <taxon>Rhizaria</taxon>
        <taxon>Endomyxa</taxon>
        <taxon>Phytomyxea</taxon>
        <taxon>Plasmodiophorida</taxon>
        <taxon>Plasmodiophoridae</taxon>
        <taxon>Spongospora</taxon>
    </lineage>
</organism>
<feature type="compositionally biased region" description="Low complexity" evidence="2">
    <location>
        <begin position="67"/>
        <end position="77"/>
    </location>
</feature>
<dbReference type="PANTHER" id="PTHR15323">
    <property type="entry name" value="D123 PROTEIN"/>
    <property type="match status" value="1"/>
</dbReference>
<sequence>MDPIPTARQVLNCQIHEWYPRHRRWTIRSDIIDLSRAFLEYLNEDAFFLPPGARDSLHADDDDADSDASWSSDSVSAEETRADPFPEVDLIRNSINKLNGAVFPKLNWSCPRDATWIACTGTLKCVTPGDVLLLLKASEFIQHDLTQPFETCSDDGHPADSIQYKLCLRQWVDIQTSREFRCFIIRRALAAVSQRDHANFYPSLQDDGVIDRIRLAIQEFFTARVLDNFPDDDFVMDVYIGPDNMVVLIDFNPFSLVTDSLLFDWPELYDMKANLDETQVLAEFRICHEQPAMTPASTMSYGFPKDITHVRSAADIDRFAAMASTLSQVDDDNNI</sequence>
<dbReference type="PANTHER" id="PTHR15323:SF6">
    <property type="entry name" value="CELL DIVISION CYCLE PROTEIN 123 HOMOLOG"/>
    <property type="match status" value="1"/>
</dbReference>
<comment type="similarity">
    <text evidence="1">Belongs to the CDC123 family.</text>
</comment>
<protein>
    <recommendedName>
        <fullName evidence="4">Cell division cycle protein 123</fullName>
    </recommendedName>
</protein>
<feature type="region of interest" description="Disordered" evidence="2">
    <location>
        <begin position="58"/>
        <end position="81"/>
    </location>
</feature>